<evidence type="ECO:0000313" key="1">
    <source>
        <dbReference type="EMBL" id="OHA63728.1"/>
    </source>
</evidence>
<reference evidence="1 2" key="1">
    <citation type="journal article" date="2016" name="Nat. Commun.">
        <title>Thousands of microbial genomes shed light on interconnected biogeochemical processes in an aquifer system.</title>
        <authorList>
            <person name="Anantharaman K."/>
            <person name="Brown C.T."/>
            <person name="Hug L.A."/>
            <person name="Sharon I."/>
            <person name="Castelle C.J."/>
            <person name="Probst A.J."/>
            <person name="Thomas B.C."/>
            <person name="Singh A."/>
            <person name="Wilkins M.J."/>
            <person name="Karaoz U."/>
            <person name="Brodie E.L."/>
            <person name="Williams K.H."/>
            <person name="Hubbard S.S."/>
            <person name="Banfield J.F."/>
        </authorList>
    </citation>
    <scope>NUCLEOTIDE SEQUENCE [LARGE SCALE GENOMIC DNA]</scope>
</reference>
<name>A0A1G2QTH3_9BACT</name>
<dbReference type="AlphaFoldDB" id="A0A1G2QTH3"/>
<dbReference type="Proteomes" id="UP000178170">
    <property type="component" value="Unassembled WGS sequence"/>
</dbReference>
<evidence type="ECO:0008006" key="3">
    <source>
        <dbReference type="Google" id="ProtNLM"/>
    </source>
</evidence>
<comment type="caution">
    <text evidence="1">The sequence shown here is derived from an EMBL/GenBank/DDBJ whole genome shotgun (WGS) entry which is preliminary data.</text>
</comment>
<evidence type="ECO:0000313" key="2">
    <source>
        <dbReference type="Proteomes" id="UP000178170"/>
    </source>
</evidence>
<accession>A0A1G2QTH3</accession>
<dbReference type="EMBL" id="MHTS01000027">
    <property type="protein sequence ID" value="OHA63728.1"/>
    <property type="molecule type" value="Genomic_DNA"/>
</dbReference>
<proteinExistence type="predicted"/>
<protein>
    <recommendedName>
        <fullName evidence="3">Phosphoglycerate mutase</fullName>
    </recommendedName>
</protein>
<organism evidence="1 2">
    <name type="scientific">Candidatus Wildermuthbacteria bacterium RIFCSPHIGHO2_01_FULL_48_27b</name>
    <dbReference type="NCBI Taxonomy" id="1802447"/>
    <lineage>
        <taxon>Bacteria</taxon>
        <taxon>Candidatus Wildermuthiibacteriota</taxon>
    </lineage>
</organism>
<gene>
    <name evidence="1" type="ORF">A2843_02795</name>
</gene>
<sequence length="123" mass="14504">MDDFSTPQELLDNGFDAKKINKIRYKFSCALLNDSLQEKQKSIRERTTEFASILRKIQPNTTVLCCSHGFIMKLYENFFRNECKPYSFENIVRGHDWRKPPFGFLDGFVVEFDNGMKDITQLF</sequence>